<dbReference type="EMBL" id="FOGW01000005">
    <property type="protein sequence ID" value="SER56157.1"/>
    <property type="molecule type" value="Genomic_DNA"/>
</dbReference>
<dbReference type="HAMAP" id="MF_00724">
    <property type="entry name" value="FliE"/>
    <property type="match status" value="1"/>
</dbReference>
<dbReference type="RefSeq" id="WP_022747948.1">
    <property type="nucleotide sequence ID" value="NZ_FOGW01000005.1"/>
</dbReference>
<evidence type="ECO:0000256" key="1">
    <source>
        <dbReference type="ARBA" id="ARBA00004117"/>
    </source>
</evidence>
<evidence type="ECO:0000256" key="5">
    <source>
        <dbReference type="NCBIfam" id="TIGR00205"/>
    </source>
</evidence>
<dbReference type="NCBIfam" id="TIGR00205">
    <property type="entry name" value="fliE"/>
    <property type="match status" value="1"/>
</dbReference>
<gene>
    <name evidence="4" type="primary">fliE</name>
    <name evidence="6" type="ORF">SAMN02910429_00470</name>
</gene>
<evidence type="ECO:0000256" key="2">
    <source>
        <dbReference type="ARBA" id="ARBA00009272"/>
    </source>
</evidence>
<evidence type="ECO:0000313" key="7">
    <source>
        <dbReference type="Proteomes" id="UP000182471"/>
    </source>
</evidence>
<proteinExistence type="inferred from homology"/>
<dbReference type="PANTHER" id="PTHR34653">
    <property type="match status" value="1"/>
</dbReference>
<name>A0A1H9Q6T8_9FIRM</name>
<keyword evidence="3 4" id="KW-0975">Bacterial flagellum</keyword>
<evidence type="ECO:0000313" key="6">
    <source>
        <dbReference type="EMBL" id="SER56157.1"/>
    </source>
</evidence>
<dbReference type="PANTHER" id="PTHR34653:SF1">
    <property type="entry name" value="FLAGELLAR HOOK-BASAL BODY COMPLEX PROTEIN FLIE"/>
    <property type="match status" value="1"/>
</dbReference>
<accession>A0A1H9Q6T8</accession>
<dbReference type="AlphaFoldDB" id="A0A1H9Q6T8"/>
<comment type="subcellular location">
    <subcellularLocation>
        <location evidence="1 4">Bacterial flagellum basal body</location>
    </subcellularLocation>
</comment>
<dbReference type="GO" id="GO:0071973">
    <property type="term" value="P:bacterial-type flagellum-dependent cell motility"/>
    <property type="evidence" value="ECO:0007669"/>
    <property type="project" value="InterPro"/>
</dbReference>
<dbReference type="GO" id="GO:0003774">
    <property type="term" value="F:cytoskeletal motor activity"/>
    <property type="evidence" value="ECO:0007669"/>
    <property type="project" value="InterPro"/>
</dbReference>
<dbReference type="Proteomes" id="UP000182471">
    <property type="component" value="Unassembled WGS sequence"/>
</dbReference>
<dbReference type="GO" id="GO:0005198">
    <property type="term" value="F:structural molecule activity"/>
    <property type="evidence" value="ECO:0007669"/>
    <property type="project" value="UniProtKB-UniRule"/>
</dbReference>
<dbReference type="GO" id="GO:0009425">
    <property type="term" value="C:bacterial-type flagellum basal body"/>
    <property type="evidence" value="ECO:0007669"/>
    <property type="project" value="UniProtKB-SubCell"/>
</dbReference>
<keyword evidence="7" id="KW-1185">Reference proteome</keyword>
<evidence type="ECO:0000256" key="3">
    <source>
        <dbReference type="ARBA" id="ARBA00023143"/>
    </source>
</evidence>
<evidence type="ECO:0000256" key="4">
    <source>
        <dbReference type="HAMAP-Rule" id="MF_00724"/>
    </source>
</evidence>
<dbReference type="InterPro" id="IPR001624">
    <property type="entry name" value="FliE"/>
</dbReference>
<sequence length="102" mass="11457">MMNIGAITGVTSDYIIQYAKENNLLGTQSFQSVLDSALEHVNEVNLLQNRAESEEIRFALGKAENTHDLMVAETKAAVALQYTVEVRDKILEAYNHIMQMQI</sequence>
<protein>
    <recommendedName>
        <fullName evidence="4 5">Flagellar hook-basal body complex protein FliE</fullName>
    </recommendedName>
</protein>
<keyword evidence="6" id="KW-0282">Flagellum</keyword>
<organism evidence="6 7">
    <name type="scientific">Lachnobacterium bovis</name>
    <dbReference type="NCBI Taxonomy" id="140626"/>
    <lineage>
        <taxon>Bacteria</taxon>
        <taxon>Bacillati</taxon>
        <taxon>Bacillota</taxon>
        <taxon>Clostridia</taxon>
        <taxon>Lachnospirales</taxon>
        <taxon>Lachnospiraceae</taxon>
        <taxon>Lachnobacterium</taxon>
    </lineage>
</organism>
<reference evidence="7" key="1">
    <citation type="submission" date="2016-10" db="EMBL/GenBank/DDBJ databases">
        <authorList>
            <person name="Varghese N."/>
            <person name="Submissions S."/>
        </authorList>
    </citation>
    <scope>NUCLEOTIDE SEQUENCE [LARGE SCALE GENOMIC DNA]</scope>
    <source>
        <strain evidence="7">S1b</strain>
    </source>
</reference>
<comment type="similarity">
    <text evidence="2 4">Belongs to the FliE family.</text>
</comment>
<keyword evidence="6" id="KW-0966">Cell projection</keyword>
<dbReference type="Pfam" id="PF02049">
    <property type="entry name" value="FliE"/>
    <property type="match status" value="1"/>
</dbReference>
<keyword evidence="6" id="KW-0969">Cilium</keyword>